<dbReference type="GO" id="GO:0005634">
    <property type="term" value="C:nucleus"/>
    <property type="evidence" value="ECO:0007669"/>
    <property type="project" value="TreeGrafter"/>
</dbReference>
<keyword evidence="4" id="KW-1185">Reference proteome</keyword>
<evidence type="ECO:0000313" key="4">
    <source>
        <dbReference type="Proteomes" id="UP000007014"/>
    </source>
</evidence>
<dbReference type="EMBL" id="AP006497">
    <property type="protein sequence ID" value="BAM81622.1"/>
    <property type="molecule type" value="Genomic_DNA"/>
</dbReference>
<dbReference type="GeneID" id="16995773"/>
<feature type="region of interest" description="Disordered" evidence="1">
    <location>
        <begin position="219"/>
        <end position="261"/>
    </location>
</feature>
<evidence type="ECO:0000313" key="3">
    <source>
        <dbReference type="EMBL" id="BAM81622.1"/>
    </source>
</evidence>
<gene>
    <name evidence="3" type="ORF">CYME_CMO285C</name>
</gene>
<dbReference type="STRING" id="280699.M1VF86"/>
<dbReference type="Pfam" id="PF11470">
    <property type="entry name" value="TUG-UBL1"/>
    <property type="match status" value="1"/>
</dbReference>
<dbReference type="GO" id="GO:0005737">
    <property type="term" value="C:cytoplasm"/>
    <property type="evidence" value="ECO:0007669"/>
    <property type="project" value="TreeGrafter"/>
</dbReference>
<feature type="region of interest" description="Disordered" evidence="1">
    <location>
        <begin position="629"/>
        <end position="700"/>
    </location>
</feature>
<dbReference type="PANTHER" id="PTHR46467">
    <property type="entry name" value="TETHER CONTAINING UBX DOMAIN FOR GLUT4"/>
    <property type="match status" value="1"/>
</dbReference>
<dbReference type="PROSITE" id="PS50033">
    <property type="entry name" value="UBX"/>
    <property type="match status" value="1"/>
</dbReference>
<feature type="region of interest" description="Disordered" evidence="1">
    <location>
        <begin position="304"/>
        <end position="355"/>
    </location>
</feature>
<feature type="compositionally biased region" description="Polar residues" evidence="1">
    <location>
        <begin position="386"/>
        <end position="410"/>
    </location>
</feature>
<dbReference type="InterPro" id="IPR001012">
    <property type="entry name" value="UBX_dom"/>
</dbReference>
<dbReference type="eggNOG" id="KOG2699">
    <property type="taxonomic scope" value="Eukaryota"/>
</dbReference>
<dbReference type="AlphaFoldDB" id="M1VF86"/>
<dbReference type="KEGG" id="cme:CYME_CMO285C"/>
<dbReference type="CDD" id="cd16118">
    <property type="entry name" value="UBX2_UBXN9"/>
    <property type="match status" value="1"/>
</dbReference>
<feature type="compositionally biased region" description="Polar residues" evidence="1">
    <location>
        <begin position="249"/>
        <end position="261"/>
    </location>
</feature>
<feature type="compositionally biased region" description="Low complexity" evidence="1">
    <location>
        <begin position="639"/>
        <end position="652"/>
    </location>
</feature>
<dbReference type="RefSeq" id="XP_005537658.1">
    <property type="nucleotide sequence ID" value="XM_005537601.1"/>
</dbReference>
<proteinExistence type="predicted"/>
<protein>
    <recommendedName>
        <fullName evidence="2">UBX domain-containing protein</fullName>
    </recommendedName>
</protein>
<feature type="domain" description="UBX" evidence="2">
    <location>
        <begin position="502"/>
        <end position="581"/>
    </location>
</feature>
<reference evidence="3 4" key="2">
    <citation type="journal article" date="2007" name="BMC Biol.">
        <title>A 100%-complete sequence reveals unusually simple genomic features in the hot-spring red alga Cyanidioschyzon merolae.</title>
        <authorList>
            <person name="Nozaki H."/>
            <person name="Takano H."/>
            <person name="Misumi O."/>
            <person name="Terasawa K."/>
            <person name="Matsuzaki M."/>
            <person name="Maruyama S."/>
            <person name="Nishida K."/>
            <person name="Yagisawa F."/>
            <person name="Yoshida Y."/>
            <person name="Fujiwara T."/>
            <person name="Takio S."/>
            <person name="Tamura K."/>
            <person name="Chung S.J."/>
            <person name="Nakamura S."/>
            <person name="Kuroiwa H."/>
            <person name="Tanaka K."/>
            <person name="Sato N."/>
            <person name="Kuroiwa T."/>
        </authorList>
    </citation>
    <scope>NUCLEOTIDE SEQUENCE [LARGE SCALE GENOMIC DNA]</scope>
    <source>
        <strain evidence="3 4">10D</strain>
    </source>
</reference>
<evidence type="ECO:0000256" key="1">
    <source>
        <dbReference type="SAM" id="MobiDB-lite"/>
    </source>
</evidence>
<dbReference type="PANTHER" id="PTHR46467:SF1">
    <property type="entry name" value="TETHER CONTAINING UBX DOMAIN FOR GLUT4"/>
    <property type="match status" value="1"/>
</dbReference>
<dbReference type="GO" id="GO:0012506">
    <property type="term" value="C:vesicle membrane"/>
    <property type="evidence" value="ECO:0007669"/>
    <property type="project" value="TreeGrafter"/>
</dbReference>
<feature type="compositionally biased region" description="Low complexity" evidence="1">
    <location>
        <begin position="341"/>
        <end position="352"/>
    </location>
</feature>
<dbReference type="SUPFAM" id="SSF54236">
    <property type="entry name" value="Ubiquitin-like"/>
    <property type="match status" value="2"/>
</dbReference>
<dbReference type="Pfam" id="PF00789">
    <property type="entry name" value="UBX"/>
    <property type="match status" value="1"/>
</dbReference>
<feature type="region of interest" description="Disordered" evidence="1">
    <location>
        <begin position="382"/>
        <end position="413"/>
    </location>
</feature>
<accession>M1VF86</accession>
<sequence>MVFLIVDFSEVSRGGVKARVQVTPNSLLSEVLRQAWEQVQTRCGSAVGDAAEPRLASLPANWGLRHGKRWLDLSLPFRLSGLSAQARIVVDERSVSETAKTSVTGKPGQTADLAQGVTPAHSLTVAVQYESDPPERYIAPAVLEDTLWSVLERANPERLWWCRPYLLVARYLETAHYGVSHFRSLRLRDLGLSPGTRLLIRIQCLTTDDDSGGWEEVEASAGAARSPVASNRHDHADATGGSDIASVDKVSSGQAATRESQATADLHLQHVEQQSTHLVLGNPGAKSAFVDAPARVLDTVSRTIEEPAASSPQGERVPVTGSSDPSTANGDRQRDTRADASTNPRTPSPSSRGARPSTYALVEMHEVDTSVPKVDGVVAEPADARNSASSVNTESGTTQIPIQGAESTSELLIPGRTASDAPVLETNGNAGAPAGQVPERYVRFYLPTTIRFDAQLLDLPDTFYDLTPGELRRILHAQQRQQEEATVLRTRRHTTASRAGATQPEQCVVRVRLPDQTVIEGRFWCNESLDDLYAFVRRFVTSTNGALDAFKLYQTPPKRVLHAGPTTLHQVQLCPASVLVLVPSTSNTYVTLGLRPEFRSRLEKSPLEAAFAKEVAQAEALRREYAGVISSPHTTPPEAAAATADGTAANAGKQIRSEDAGTGDREPDAFSKADRARNDAEQQLKQRLPKWWRRPPGGRS</sequence>
<dbReference type="InterPro" id="IPR021569">
    <property type="entry name" value="TUG-UBL1"/>
</dbReference>
<dbReference type="InterPro" id="IPR029071">
    <property type="entry name" value="Ubiquitin-like_domsf"/>
</dbReference>
<reference evidence="3 4" key="1">
    <citation type="journal article" date="2004" name="Nature">
        <title>Genome sequence of the ultrasmall unicellular red alga Cyanidioschyzon merolae 10D.</title>
        <authorList>
            <person name="Matsuzaki M."/>
            <person name="Misumi O."/>
            <person name="Shin-i T."/>
            <person name="Maruyama S."/>
            <person name="Takahara M."/>
            <person name="Miyagishima S."/>
            <person name="Mori T."/>
            <person name="Nishida K."/>
            <person name="Yagisawa F."/>
            <person name="Nishida K."/>
            <person name="Yoshida Y."/>
            <person name="Nishimura Y."/>
            <person name="Nakao S."/>
            <person name="Kobayashi T."/>
            <person name="Momoyama Y."/>
            <person name="Higashiyama T."/>
            <person name="Minoda A."/>
            <person name="Sano M."/>
            <person name="Nomoto H."/>
            <person name="Oishi K."/>
            <person name="Hayashi H."/>
            <person name="Ohta F."/>
            <person name="Nishizaka S."/>
            <person name="Haga S."/>
            <person name="Miura S."/>
            <person name="Morishita T."/>
            <person name="Kabeya Y."/>
            <person name="Terasawa K."/>
            <person name="Suzuki Y."/>
            <person name="Ishii Y."/>
            <person name="Asakawa S."/>
            <person name="Takano H."/>
            <person name="Ohta N."/>
            <person name="Kuroiwa H."/>
            <person name="Tanaka K."/>
            <person name="Shimizu N."/>
            <person name="Sugano S."/>
            <person name="Sato N."/>
            <person name="Nozaki H."/>
            <person name="Ogasawara N."/>
            <person name="Kohara Y."/>
            <person name="Kuroiwa T."/>
        </authorList>
    </citation>
    <scope>NUCLEOTIDE SEQUENCE [LARGE SCALE GENOMIC DNA]</scope>
    <source>
        <strain evidence="3 4">10D</strain>
    </source>
</reference>
<evidence type="ECO:0000259" key="2">
    <source>
        <dbReference type="PROSITE" id="PS50033"/>
    </source>
</evidence>
<dbReference type="OrthoDB" id="440781at2759"/>
<dbReference type="HOGENOM" id="CLU_394003_0_0_1"/>
<feature type="compositionally biased region" description="Polar residues" evidence="1">
    <location>
        <begin position="320"/>
        <end position="330"/>
    </location>
</feature>
<dbReference type="OMA" id="MSIWLAN"/>
<dbReference type="SMART" id="SM00166">
    <property type="entry name" value="UBX"/>
    <property type="match status" value="1"/>
</dbReference>
<dbReference type="Gene3D" id="3.10.20.90">
    <property type="entry name" value="Phosphatidylinositol 3-kinase Catalytic Subunit, Chain A, domain 1"/>
    <property type="match status" value="2"/>
</dbReference>
<dbReference type="Gramene" id="CMO285CT">
    <property type="protein sequence ID" value="CMO285CT"/>
    <property type="gene ID" value="CMO285C"/>
</dbReference>
<name>M1VF86_CYAM1</name>
<dbReference type="GO" id="GO:0006886">
    <property type="term" value="P:intracellular protein transport"/>
    <property type="evidence" value="ECO:0007669"/>
    <property type="project" value="TreeGrafter"/>
</dbReference>
<feature type="compositionally biased region" description="Basic and acidic residues" evidence="1">
    <location>
        <begin position="655"/>
        <end position="684"/>
    </location>
</feature>
<dbReference type="Proteomes" id="UP000007014">
    <property type="component" value="Chromosome 15"/>
</dbReference>
<organism evidence="3 4">
    <name type="scientific">Cyanidioschyzon merolae (strain NIES-3377 / 10D)</name>
    <name type="common">Unicellular red alga</name>
    <dbReference type="NCBI Taxonomy" id="280699"/>
    <lineage>
        <taxon>Eukaryota</taxon>
        <taxon>Rhodophyta</taxon>
        <taxon>Bangiophyceae</taxon>
        <taxon>Cyanidiales</taxon>
        <taxon>Cyanidiaceae</taxon>
        <taxon>Cyanidioschyzon</taxon>
    </lineage>
</organism>